<organism evidence="9 10">
    <name type="scientific">Sphagnum troendelagicum</name>
    <dbReference type="NCBI Taxonomy" id="128251"/>
    <lineage>
        <taxon>Eukaryota</taxon>
        <taxon>Viridiplantae</taxon>
        <taxon>Streptophyta</taxon>
        <taxon>Embryophyta</taxon>
        <taxon>Bryophyta</taxon>
        <taxon>Sphagnophytina</taxon>
        <taxon>Sphagnopsida</taxon>
        <taxon>Sphagnales</taxon>
        <taxon>Sphagnaceae</taxon>
        <taxon>Sphagnum</taxon>
    </lineage>
</organism>
<keyword evidence="4" id="KW-0256">Endoplasmic reticulum</keyword>
<dbReference type="Proteomes" id="UP001497512">
    <property type="component" value="Chromosome 13"/>
</dbReference>
<evidence type="ECO:0000313" key="9">
    <source>
        <dbReference type="EMBL" id="CAK9202212.1"/>
    </source>
</evidence>
<keyword evidence="5 8" id="KW-1133">Transmembrane helix</keyword>
<evidence type="ECO:0000256" key="2">
    <source>
        <dbReference type="ARBA" id="ARBA00009950"/>
    </source>
</evidence>
<evidence type="ECO:0000313" key="10">
    <source>
        <dbReference type="Proteomes" id="UP001497512"/>
    </source>
</evidence>
<comment type="similarity">
    <text evidence="2">Belongs to the TMEM208 family.</text>
</comment>
<evidence type="ECO:0000256" key="7">
    <source>
        <dbReference type="SAM" id="MobiDB-lite"/>
    </source>
</evidence>
<keyword evidence="10" id="KW-1185">Reference proteome</keyword>
<evidence type="ECO:0000256" key="3">
    <source>
        <dbReference type="ARBA" id="ARBA00022692"/>
    </source>
</evidence>
<feature type="transmembrane region" description="Helical" evidence="8">
    <location>
        <begin position="117"/>
        <end position="140"/>
    </location>
</feature>
<keyword evidence="6 8" id="KW-0472">Membrane</keyword>
<evidence type="ECO:0000256" key="1">
    <source>
        <dbReference type="ARBA" id="ARBA00004477"/>
    </source>
</evidence>
<reference evidence="9" key="1">
    <citation type="submission" date="2024-02" db="EMBL/GenBank/DDBJ databases">
        <authorList>
            <consortium name="ELIXIR-Norway"/>
            <consortium name="Elixir Norway"/>
        </authorList>
    </citation>
    <scope>NUCLEOTIDE SEQUENCE</scope>
</reference>
<feature type="compositionally biased region" description="Basic residues" evidence="7">
    <location>
        <begin position="166"/>
        <end position="175"/>
    </location>
</feature>
<comment type="subcellular location">
    <subcellularLocation>
        <location evidence="1">Endoplasmic reticulum membrane</location>
        <topology evidence="1">Multi-pass membrane protein</topology>
    </subcellularLocation>
</comment>
<feature type="transmembrane region" description="Helical" evidence="8">
    <location>
        <begin position="20"/>
        <end position="38"/>
    </location>
</feature>
<dbReference type="EMBL" id="OZ019905">
    <property type="protein sequence ID" value="CAK9202212.1"/>
    <property type="molecule type" value="Genomic_DNA"/>
</dbReference>
<feature type="region of interest" description="Disordered" evidence="7">
    <location>
        <begin position="152"/>
        <end position="175"/>
    </location>
</feature>
<evidence type="ECO:0000256" key="8">
    <source>
        <dbReference type="SAM" id="Phobius"/>
    </source>
</evidence>
<evidence type="ECO:0008006" key="11">
    <source>
        <dbReference type="Google" id="ProtNLM"/>
    </source>
</evidence>
<dbReference type="Pfam" id="PF05620">
    <property type="entry name" value="TMEM208_SND2"/>
    <property type="match status" value="1"/>
</dbReference>
<keyword evidence="3 8" id="KW-0812">Transmembrane</keyword>
<dbReference type="PANTHER" id="PTHR13505">
    <property type="entry name" value="TRANSMEMBRANE PROTEIN 208"/>
    <property type="match status" value="1"/>
</dbReference>
<protein>
    <recommendedName>
        <fullName evidence="11">Transmembrane protein 208</fullName>
    </recommendedName>
</protein>
<evidence type="ECO:0000256" key="4">
    <source>
        <dbReference type="ARBA" id="ARBA00022824"/>
    </source>
</evidence>
<sequence>MAKQGAKKRKEENEKHMRMLWNLILICNAIYVVLRLGVRYRSVSWKHGLGLSVTSAAYKLVYDQLAAMAKPSYDTITGELTDGGFDMNTGGLCSYLHDILYITAFVQIASILSDKFWFTYLVIPIFAFYKLWELLLYPFFLQRAKDDVPMDEKERKKMEKMERKANRPKFARTRR</sequence>
<proteinExistence type="inferred from homology"/>
<feature type="compositionally biased region" description="Basic and acidic residues" evidence="7">
    <location>
        <begin position="152"/>
        <end position="165"/>
    </location>
</feature>
<dbReference type="InterPro" id="IPR008506">
    <property type="entry name" value="SND2/TMEM208"/>
</dbReference>
<gene>
    <name evidence="9" type="ORF">CSSPTR1EN2_LOCUS6294</name>
</gene>
<dbReference type="PANTHER" id="PTHR13505:SF7">
    <property type="entry name" value="TRANSMEMBRANE PROTEIN 208"/>
    <property type="match status" value="1"/>
</dbReference>
<accession>A0ABP0TQ36</accession>
<name>A0ABP0TQ36_9BRYO</name>
<evidence type="ECO:0000256" key="5">
    <source>
        <dbReference type="ARBA" id="ARBA00022989"/>
    </source>
</evidence>
<evidence type="ECO:0000256" key="6">
    <source>
        <dbReference type="ARBA" id="ARBA00023136"/>
    </source>
</evidence>